<accession>A0ABT0YBA2</accession>
<gene>
    <name evidence="2" type="ORF">LXN57_35065</name>
</gene>
<keyword evidence="3" id="KW-1185">Reference proteome</keyword>
<dbReference type="PRINTS" id="PR00368">
    <property type="entry name" value="FADPNR"/>
</dbReference>
<dbReference type="InterPro" id="IPR023753">
    <property type="entry name" value="FAD/NAD-binding_dom"/>
</dbReference>
<dbReference type="EMBL" id="JAMQOL010000052">
    <property type="protein sequence ID" value="MCM4082803.1"/>
    <property type="molecule type" value="Genomic_DNA"/>
</dbReference>
<organism evidence="2 3">
    <name type="scientific">Paractinoplanes hotanensis</name>
    <dbReference type="NCBI Taxonomy" id="2906497"/>
    <lineage>
        <taxon>Bacteria</taxon>
        <taxon>Bacillati</taxon>
        <taxon>Actinomycetota</taxon>
        <taxon>Actinomycetes</taxon>
        <taxon>Micromonosporales</taxon>
        <taxon>Micromonosporaceae</taxon>
        <taxon>Paractinoplanes</taxon>
    </lineage>
</organism>
<proteinExistence type="predicted"/>
<dbReference type="Proteomes" id="UP001523216">
    <property type="component" value="Unassembled WGS sequence"/>
</dbReference>
<evidence type="ECO:0000313" key="2">
    <source>
        <dbReference type="EMBL" id="MCM4082803.1"/>
    </source>
</evidence>
<protein>
    <submittedName>
        <fullName evidence="2">NAD(P)/FAD-dependent oxidoreductase</fullName>
    </submittedName>
</protein>
<sequence>MTTRVVVLGAGFGGLELATIVGAHAAASSPGASSANGSSANGSSAGASSADASSAGVEVTLIDQAEGFVFGFSKLDVMFGRAAPDQVLHRYADLVNPGVRFVNARITAIDPVTKRVETSAGPFDADILVVALGADLDPAATPGLLEGGNEFYTVAGAFAAADALAAFEGGRVVVAVTSTPFKCPPAPSETALLAHEFLTSRGLPCDVTLVMPLGKPIPPSPDASSAVLKAFAERGINWMPERLVRSLDPDRKVAVLSDGSELPYDLFLGVPAHRVPAVVAESGLAVDGWIPVDPLTLETSFPGVYAVGDVTSVGTPKAGVFAEGQAAVVAARVLAAVRDEPGATEYDGRGVCYLEFGHDEVAKVDVKFVSGRPPVGALIGPSPTLAADKQAFGRDRIQRWFGRSWSLPES</sequence>
<comment type="caution">
    <text evidence="2">The sequence shown here is derived from an EMBL/GenBank/DDBJ whole genome shotgun (WGS) entry which is preliminary data.</text>
</comment>
<evidence type="ECO:0000259" key="1">
    <source>
        <dbReference type="Pfam" id="PF07992"/>
    </source>
</evidence>
<dbReference type="InterPro" id="IPR036188">
    <property type="entry name" value="FAD/NAD-bd_sf"/>
</dbReference>
<dbReference type="RefSeq" id="WP_251802535.1">
    <property type="nucleotide sequence ID" value="NZ_JAMQOL010000052.1"/>
</dbReference>
<dbReference type="Pfam" id="PF07992">
    <property type="entry name" value="Pyr_redox_2"/>
    <property type="match status" value="1"/>
</dbReference>
<dbReference type="InterPro" id="IPR052541">
    <property type="entry name" value="SQRD"/>
</dbReference>
<name>A0ABT0YBA2_9ACTN</name>
<dbReference type="PANTHER" id="PTHR43755">
    <property type="match status" value="1"/>
</dbReference>
<evidence type="ECO:0000313" key="3">
    <source>
        <dbReference type="Proteomes" id="UP001523216"/>
    </source>
</evidence>
<feature type="domain" description="FAD/NAD(P)-binding" evidence="1">
    <location>
        <begin position="44"/>
        <end position="317"/>
    </location>
</feature>
<dbReference type="PANTHER" id="PTHR43755:SF1">
    <property type="entry name" value="FAD-DEPENDENT PYRIDINE NUCLEOTIDE-DISULPHIDE OXIDOREDUCTASE"/>
    <property type="match status" value="1"/>
</dbReference>
<reference evidence="2 3" key="1">
    <citation type="submission" date="2022-06" db="EMBL/GenBank/DDBJ databases">
        <title>Actinoplanes abujensis sp. nov., isolated from Nigerian arid soil.</title>
        <authorList>
            <person name="Ding P."/>
        </authorList>
    </citation>
    <scope>NUCLEOTIDE SEQUENCE [LARGE SCALE GENOMIC DNA]</scope>
    <source>
        <strain evidence="3">TRM88002</strain>
    </source>
</reference>
<dbReference type="Gene3D" id="3.50.50.60">
    <property type="entry name" value="FAD/NAD(P)-binding domain"/>
    <property type="match status" value="2"/>
</dbReference>
<dbReference type="SUPFAM" id="SSF51905">
    <property type="entry name" value="FAD/NAD(P)-binding domain"/>
    <property type="match status" value="2"/>
</dbReference>